<dbReference type="InParanoid" id="A0A2K2DRR7"/>
<reference evidence="2" key="2">
    <citation type="submission" date="2017-06" db="EMBL/GenBank/DDBJ databases">
        <title>WGS assembly of Brachypodium distachyon.</title>
        <authorList>
            <consortium name="The International Brachypodium Initiative"/>
            <person name="Lucas S."/>
            <person name="Harmon-Smith M."/>
            <person name="Lail K."/>
            <person name="Tice H."/>
            <person name="Grimwood J."/>
            <person name="Bruce D."/>
            <person name="Barry K."/>
            <person name="Shu S."/>
            <person name="Lindquist E."/>
            <person name="Wang M."/>
            <person name="Pitluck S."/>
            <person name="Vogel J.P."/>
            <person name="Garvin D.F."/>
            <person name="Mockler T.C."/>
            <person name="Schmutz J."/>
            <person name="Rokhsar D."/>
            <person name="Bevan M.W."/>
        </authorList>
    </citation>
    <scope>NUCLEOTIDE SEQUENCE</scope>
    <source>
        <strain evidence="2">Bd21</strain>
    </source>
</reference>
<evidence type="ECO:0000259" key="1">
    <source>
        <dbReference type="Pfam" id="PF03478"/>
    </source>
</evidence>
<evidence type="ECO:0000313" key="4">
    <source>
        <dbReference type="Proteomes" id="UP000008810"/>
    </source>
</evidence>
<dbReference type="Pfam" id="PF03478">
    <property type="entry name" value="Beta-prop_KIB1-4"/>
    <property type="match status" value="1"/>
</dbReference>
<proteinExistence type="predicted"/>
<dbReference type="CDD" id="cd09917">
    <property type="entry name" value="F-box_SF"/>
    <property type="match status" value="1"/>
</dbReference>
<protein>
    <recommendedName>
        <fullName evidence="1">KIB1-4 beta-propeller domain-containing protein</fullName>
    </recommendedName>
</protein>
<dbReference type="PANTHER" id="PTHR33110">
    <property type="entry name" value="F-BOX/KELCH-REPEAT PROTEIN-RELATED"/>
    <property type="match status" value="1"/>
</dbReference>
<reference evidence="3" key="3">
    <citation type="submission" date="2018-08" db="UniProtKB">
        <authorList>
            <consortium name="EnsemblPlants"/>
        </authorList>
    </citation>
    <scope>IDENTIFICATION</scope>
    <source>
        <strain evidence="3">cv. Bd21</strain>
    </source>
</reference>
<dbReference type="InterPro" id="IPR005174">
    <property type="entry name" value="KIB1-4_b-propeller"/>
</dbReference>
<feature type="domain" description="KIB1-4 beta-propeller" evidence="1">
    <location>
        <begin position="77"/>
        <end position="356"/>
    </location>
</feature>
<dbReference type="ExpressionAtlas" id="A0A2K2DRR7">
    <property type="expression patterns" value="baseline and differential"/>
</dbReference>
<evidence type="ECO:0000313" key="3">
    <source>
        <dbReference type="EnsemblPlants" id="PNT76976"/>
    </source>
</evidence>
<gene>
    <name evidence="2" type="ORF">BRADI_1g56535v3</name>
</gene>
<dbReference type="OrthoDB" id="581290at2759"/>
<dbReference type="InterPro" id="IPR036047">
    <property type="entry name" value="F-box-like_dom_sf"/>
</dbReference>
<sequence length="403" mass="45246">MAESEESVWASVLPEIMESVMQLLNPGDLASSAAVNRHWRKVAGEKMPPKCPYPWLLMASASGSTYLEVHGGAPRQHPYIPGAPAGWALVGLERPRGYDLLNLHSFDRISLPADQILRTWGPLQKIMGSRGSPSEDETIPINIRVATTSAAPTTPSSSGASEYIVAALPIAMDQVYFWSRGMTHWSPPVPTEPDLEQTWSILRLQHNRAEDIIYFAGPGRHTDTEIRSSSFCVLTDLEELFWYRPGYNDAGDLTVRVHHTVTTDRWENWFEAITRYLVVSSSGRELLMVRRSISRYSGTVFVQVVSLEQGPTGSRWKDYQLVGEVLFLGRGCSRAIWTGIPSPGYVYFIDDVDVLKDLDVNQRDTGRSHHRRVQRALPRLPQYGPWIWLHPPASEDPKTDSVP</sequence>
<dbReference type="Proteomes" id="UP000008810">
    <property type="component" value="Chromosome 1"/>
</dbReference>
<dbReference type="EMBL" id="CM000880">
    <property type="protein sequence ID" value="PNT76976.1"/>
    <property type="molecule type" value="Genomic_DNA"/>
</dbReference>
<evidence type="ECO:0000313" key="2">
    <source>
        <dbReference type="EMBL" id="PNT76976.1"/>
    </source>
</evidence>
<keyword evidence="4" id="KW-1185">Reference proteome</keyword>
<dbReference type="PANTHER" id="PTHR33110:SF84">
    <property type="entry name" value="F-BOX DOMAIN-CONTAINING PROTEIN"/>
    <property type="match status" value="1"/>
</dbReference>
<dbReference type="SUPFAM" id="SSF81383">
    <property type="entry name" value="F-box domain"/>
    <property type="match status" value="1"/>
</dbReference>
<dbReference type="AlphaFoldDB" id="A0A2K2DRR7"/>
<reference evidence="2 3" key="1">
    <citation type="journal article" date="2010" name="Nature">
        <title>Genome sequencing and analysis of the model grass Brachypodium distachyon.</title>
        <authorList>
            <consortium name="International Brachypodium Initiative"/>
        </authorList>
    </citation>
    <scope>NUCLEOTIDE SEQUENCE [LARGE SCALE GENOMIC DNA]</scope>
    <source>
        <strain evidence="2 3">Bd21</strain>
    </source>
</reference>
<accession>A0A2K2DRR7</accession>
<dbReference type="EnsemblPlants" id="PNT76976">
    <property type="protein sequence ID" value="PNT76976"/>
    <property type="gene ID" value="BRADI_1g56535v3"/>
</dbReference>
<organism evidence="2">
    <name type="scientific">Brachypodium distachyon</name>
    <name type="common">Purple false brome</name>
    <name type="synonym">Trachynia distachya</name>
    <dbReference type="NCBI Taxonomy" id="15368"/>
    <lineage>
        <taxon>Eukaryota</taxon>
        <taxon>Viridiplantae</taxon>
        <taxon>Streptophyta</taxon>
        <taxon>Embryophyta</taxon>
        <taxon>Tracheophyta</taxon>
        <taxon>Spermatophyta</taxon>
        <taxon>Magnoliopsida</taxon>
        <taxon>Liliopsida</taxon>
        <taxon>Poales</taxon>
        <taxon>Poaceae</taxon>
        <taxon>BOP clade</taxon>
        <taxon>Pooideae</taxon>
        <taxon>Stipodae</taxon>
        <taxon>Brachypodieae</taxon>
        <taxon>Brachypodium</taxon>
    </lineage>
</organism>
<name>A0A2K2DRR7_BRADI</name>
<dbReference type="Gramene" id="PNT76976">
    <property type="protein sequence ID" value="PNT76976"/>
    <property type="gene ID" value="BRADI_1g56535v3"/>
</dbReference>